<evidence type="ECO:0000259" key="10">
    <source>
        <dbReference type="Pfam" id="PF02875"/>
    </source>
</evidence>
<dbReference type="GO" id="GO:0051301">
    <property type="term" value="P:cell division"/>
    <property type="evidence" value="ECO:0007669"/>
    <property type="project" value="UniProtKB-KW"/>
</dbReference>
<feature type="domain" description="Mur ligase C-terminal" evidence="10">
    <location>
        <begin position="283"/>
        <end position="367"/>
    </location>
</feature>
<dbReference type="EMBL" id="MEYV01000007">
    <property type="protein sequence ID" value="OGD40510.1"/>
    <property type="molecule type" value="Genomic_DNA"/>
</dbReference>
<evidence type="ECO:0000256" key="4">
    <source>
        <dbReference type="ARBA" id="ARBA00022840"/>
    </source>
</evidence>
<dbReference type="SUPFAM" id="SSF51984">
    <property type="entry name" value="MurCD N-terminal domain"/>
    <property type="match status" value="1"/>
</dbReference>
<evidence type="ECO:0000256" key="1">
    <source>
        <dbReference type="ARBA" id="ARBA00022598"/>
    </source>
</evidence>
<dbReference type="GO" id="GO:0009252">
    <property type="term" value="P:peptidoglycan biosynthetic process"/>
    <property type="evidence" value="ECO:0007669"/>
    <property type="project" value="UniProtKB-KW"/>
</dbReference>
<dbReference type="Gene3D" id="3.40.50.720">
    <property type="entry name" value="NAD(P)-binding Rossmann-like Domain"/>
    <property type="match status" value="1"/>
</dbReference>
<keyword evidence="5" id="KW-0133">Cell shape</keyword>
<proteinExistence type="predicted"/>
<name>A0A1F5CCD3_9BACT</name>
<evidence type="ECO:0000313" key="12">
    <source>
        <dbReference type="EMBL" id="OGD40510.1"/>
    </source>
</evidence>
<dbReference type="InterPro" id="IPR036565">
    <property type="entry name" value="Mur-like_cat_sf"/>
</dbReference>
<keyword evidence="3" id="KW-0547">Nucleotide-binding</keyword>
<keyword evidence="1" id="KW-0436">Ligase</keyword>
<dbReference type="Proteomes" id="UP000177197">
    <property type="component" value="Unassembled WGS sequence"/>
</dbReference>
<dbReference type="PANTHER" id="PTHR43445:SF3">
    <property type="entry name" value="UDP-N-ACETYLMURAMATE--L-ALANINE LIGASE"/>
    <property type="match status" value="1"/>
</dbReference>
<evidence type="ECO:0000259" key="9">
    <source>
        <dbReference type="Pfam" id="PF01225"/>
    </source>
</evidence>
<dbReference type="AlphaFoldDB" id="A0A1F5CCD3"/>
<evidence type="ECO:0000256" key="2">
    <source>
        <dbReference type="ARBA" id="ARBA00022618"/>
    </source>
</evidence>
<dbReference type="SUPFAM" id="SSF53623">
    <property type="entry name" value="MurD-like peptide ligases, catalytic domain"/>
    <property type="match status" value="1"/>
</dbReference>
<dbReference type="PANTHER" id="PTHR43445">
    <property type="entry name" value="UDP-N-ACETYLMURAMATE--L-ALANINE LIGASE-RELATED"/>
    <property type="match status" value="1"/>
</dbReference>
<dbReference type="GO" id="GO:0016881">
    <property type="term" value="F:acid-amino acid ligase activity"/>
    <property type="evidence" value="ECO:0007669"/>
    <property type="project" value="InterPro"/>
</dbReference>
<gene>
    <name evidence="12" type="ORF">A3I30_00900</name>
</gene>
<evidence type="ECO:0000256" key="5">
    <source>
        <dbReference type="ARBA" id="ARBA00022960"/>
    </source>
</evidence>
<evidence type="ECO:0000313" key="13">
    <source>
        <dbReference type="Proteomes" id="UP000177197"/>
    </source>
</evidence>
<dbReference type="Gene3D" id="3.90.190.20">
    <property type="entry name" value="Mur ligase, C-terminal domain"/>
    <property type="match status" value="1"/>
</dbReference>
<dbReference type="InterPro" id="IPR004101">
    <property type="entry name" value="Mur_ligase_C"/>
</dbReference>
<sequence>MKRAHFIGIGGVGISALARYFLSQDWQVSGSDSSDSKIIRDLKKEGVKINLGQNKKNVRKNINLVIYTAAVKKDNPELKRANDMGIKTQTYAEALGELTKDYFTIAVSGSHGKSTTTSMLSMILVKAGLDPTVIVGTKLKEFGGSNFRAGKSKYLVIEADEWNKSFLNYWPQAVILTNIDKEHLDTYGTEASVVKTFSEYVSHLPQNGILIANWQDKNSRKVALGSGRKIIFYNKSRISARYLRVPGAHNRLNAEAAWQAAKTLGVKKVVADSALASYRGAWRRLELIQNSKFKNQNLCVYSDYAHHPTEIKATLQALREKHPNQKIVCVFQPHQADRLTRLFPEFTKAFDGADEIVLLPIYKPKGRESRRFKFGRPITTSALLKNEKTSFDLHKVLKKRTSVEYCGSFSALSKYFNADQKNSVFVFMSAGDLDSWLRRNS</sequence>
<dbReference type="InterPro" id="IPR013221">
    <property type="entry name" value="Mur_ligase_cen"/>
</dbReference>
<protein>
    <recommendedName>
        <fullName evidence="14">UDP-N-acetylmuramate--L-alanine ligase</fullName>
    </recommendedName>
</protein>
<dbReference type="GO" id="GO:0071555">
    <property type="term" value="P:cell wall organization"/>
    <property type="evidence" value="ECO:0007669"/>
    <property type="project" value="UniProtKB-KW"/>
</dbReference>
<keyword evidence="2" id="KW-0132">Cell division</keyword>
<evidence type="ECO:0000256" key="7">
    <source>
        <dbReference type="ARBA" id="ARBA00023306"/>
    </source>
</evidence>
<dbReference type="Pfam" id="PF02875">
    <property type="entry name" value="Mur_ligase_C"/>
    <property type="match status" value="1"/>
</dbReference>
<reference evidence="12 13" key="1">
    <citation type="journal article" date="2016" name="Nat. Commun.">
        <title>Thousands of microbial genomes shed light on interconnected biogeochemical processes in an aquifer system.</title>
        <authorList>
            <person name="Anantharaman K."/>
            <person name="Brown C.T."/>
            <person name="Hug L.A."/>
            <person name="Sharon I."/>
            <person name="Castelle C.J."/>
            <person name="Probst A.J."/>
            <person name="Thomas B.C."/>
            <person name="Singh A."/>
            <person name="Wilkins M.J."/>
            <person name="Karaoz U."/>
            <person name="Brodie E.L."/>
            <person name="Williams K.H."/>
            <person name="Hubbard S.S."/>
            <person name="Banfield J.F."/>
        </authorList>
    </citation>
    <scope>NUCLEOTIDE SEQUENCE [LARGE SCALE GENOMIC DNA]</scope>
</reference>
<evidence type="ECO:0000256" key="8">
    <source>
        <dbReference type="ARBA" id="ARBA00023316"/>
    </source>
</evidence>
<evidence type="ECO:0000256" key="3">
    <source>
        <dbReference type="ARBA" id="ARBA00022741"/>
    </source>
</evidence>
<feature type="domain" description="Mur ligase N-terminal catalytic" evidence="9">
    <location>
        <begin position="4"/>
        <end position="102"/>
    </location>
</feature>
<dbReference type="GO" id="GO:0008360">
    <property type="term" value="P:regulation of cell shape"/>
    <property type="evidence" value="ECO:0007669"/>
    <property type="project" value="UniProtKB-KW"/>
</dbReference>
<evidence type="ECO:0008006" key="14">
    <source>
        <dbReference type="Google" id="ProtNLM"/>
    </source>
</evidence>
<evidence type="ECO:0000256" key="6">
    <source>
        <dbReference type="ARBA" id="ARBA00022984"/>
    </source>
</evidence>
<dbReference type="SUPFAM" id="SSF53244">
    <property type="entry name" value="MurD-like peptide ligases, peptide-binding domain"/>
    <property type="match status" value="1"/>
</dbReference>
<dbReference type="Gene3D" id="3.40.1190.10">
    <property type="entry name" value="Mur-like, catalytic domain"/>
    <property type="match status" value="1"/>
</dbReference>
<dbReference type="Pfam" id="PF08245">
    <property type="entry name" value="Mur_ligase_M"/>
    <property type="match status" value="1"/>
</dbReference>
<evidence type="ECO:0000259" key="11">
    <source>
        <dbReference type="Pfam" id="PF08245"/>
    </source>
</evidence>
<dbReference type="InterPro" id="IPR000713">
    <property type="entry name" value="Mur_ligase_N"/>
</dbReference>
<keyword evidence="7" id="KW-0131">Cell cycle</keyword>
<accession>A0A1F5CCD3</accession>
<dbReference type="InterPro" id="IPR036615">
    <property type="entry name" value="Mur_ligase_C_dom_sf"/>
</dbReference>
<keyword evidence="4" id="KW-0067">ATP-binding</keyword>
<dbReference type="Pfam" id="PF01225">
    <property type="entry name" value="Mur_ligase"/>
    <property type="match status" value="1"/>
</dbReference>
<keyword evidence="6" id="KW-0573">Peptidoglycan synthesis</keyword>
<feature type="domain" description="Mur ligase central" evidence="11">
    <location>
        <begin position="107"/>
        <end position="236"/>
    </location>
</feature>
<comment type="caution">
    <text evidence="12">The sequence shown here is derived from an EMBL/GenBank/DDBJ whole genome shotgun (WGS) entry which is preliminary data.</text>
</comment>
<dbReference type="GO" id="GO:0005524">
    <property type="term" value="F:ATP binding"/>
    <property type="evidence" value="ECO:0007669"/>
    <property type="project" value="UniProtKB-KW"/>
</dbReference>
<keyword evidence="8" id="KW-0961">Cell wall biogenesis/degradation</keyword>
<organism evidence="12 13">
    <name type="scientific">Candidatus Azambacteria bacterium RIFCSPLOWO2_02_FULL_44_14</name>
    <dbReference type="NCBI Taxonomy" id="1797306"/>
    <lineage>
        <taxon>Bacteria</taxon>
        <taxon>Candidatus Azamiibacteriota</taxon>
    </lineage>
</organism>
<dbReference type="InterPro" id="IPR050061">
    <property type="entry name" value="MurCDEF_pg_biosynth"/>
</dbReference>